<feature type="compositionally biased region" description="Basic and acidic residues" evidence="1">
    <location>
        <begin position="477"/>
        <end position="505"/>
    </location>
</feature>
<dbReference type="GeneID" id="25908974"/>
<feature type="compositionally biased region" description="Basic and acidic residues" evidence="1">
    <location>
        <begin position="222"/>
        <end position="235"/>
    </location>
</feature>
<dbReference type="RefSeq" id="XP_014153023.1">
    <property type="nucleotide sequence ID" value="XM_014297548.1"/>
</dbReference>
<feature type="compositionally biased region" description="Polar residues" evidence="1">
    <location>
        <begin position="394"/>
        <end position="403"/>
    </location>
</feature>
<dbReference type="AlphaFoldDB" id="A0A0L0FRF1"/>
<gene>
    <name evidence="2" type="ORF">SARC_08470</name>
</gene>
<organism evidence="2 3">
    <name type="scientific">Sphaeroforma arctica JP610</name>
    <dbReference type="NCBI Taxonomy" id="667725"/>
    <lineage>
        <taxon>Eukaryota</taxon>
        <taxon>Ichthyosporea</taxon>
        <taxon>Ichthyophonida</taxon>
        <taxon>Sphaeroforma</taxon>
    </lineage>
</organism>
<feature type="compositionally biased region" description="Basic and acidic residues" evidence="1">
    <location>
        <begin position="543"/>
        <end position="559"/>
    </location>
</feature>
<accession>A0A0L0FRF1</accession>
<feature type="compositionally biased region" description="Gly residues" evidence="1">
    <location>
        <begin position="567"/>
        <end position="581"/>
    </location>
</feature>
<feature type="compositionally biased region" description="Basic and acidic residues" evidence="1">
    <location>
        <begin position="197"/>
        <end position="211"/>
    </location>
</feature>
<feature type="compositionally biased region" description="Polar residues" evidence="1">
    <location>
        <begin position="424"/>
        <end position="447"/>
    </location>
</feature>
<name>A0A0L0FRF1_9EUKA</name>
<evidence type="ECO:0000313" key="3">
    <source>
        <dbReference type="Proteomes" id="UP000054560"/>
    </source>
</evidence>
<protein>
    <submittedName>
        <fullName evidence="2">Uncharacterized protein</fullName>
    </submittedName>
</protein>
<feature type="compositionally biased region" description="Basic and acidic residues" evidence="1">
    <location>
        <begin position="293"/>
        <end position="303"/>
    </location>
</feature>
<proteinExistence type="predicted"/>
<feature type="compositionally biased region" description="Basic and acidic residues" evidence="1">
    <location>
        <begin position="265"/>
        <end position="286"/>
    </location>
</feature>
<feature type="compositionally biased region" description="Low complexity" evidence="1">
    <location>
        <begin position="532"/>
        <end position="542"/>
    </location>
</feature>
<feature type="compositionally biased region" description="Low complexity" evidence="1">
    <location>
        <begin position="117"/>
        <end position="132"/>
    </location>
</feature>
<dbReference type="EMBL" id="KQ242362">
    <property type="protein sequence ID" value="KNC79121.1"/>
    <property type="molecule type" value="Genomic_DNA"/>
</dbReference>
<dbReference type="Proteomes" id="UP000054560">
    <property type="component" value="Unassembled WGS sequence"/>
</dbReference>
<evidence type="ECO:0000256" key="1">
    <source>
        <dbReference type="SAM" id="MobiDB-lite"/>
    </source>
</evidence>
<reference evidence="2 3" key="1">
    <citation type="submission" date="2011-02" db="EMBL/GenBank/DDBJ databases">
        <title>The Genome Sequence of Sphaeroforma arctica JP610.</title>
        <authorList>
            <consortium name="The Broad Institute Genome Sequencing Platform"/>
            <person name="Russ C."/>
            <person name="Cuomo C."/>
            <person name="Young S.K."/>
            <person name="Zeng Q."/>
            <person name="Gargeya S."/>
            <person name="Alvarado L."/>
            <person name="Berlin A."/>
            <person name="Chapman S.B."/>
            <person name="Chen Z."/>
            <person name="Freedman E."/>
            <person name="Gellesch M."/>
            <person name="Goldberg J."/>
            <person name="Griggs A."/>
            <person name="Gujja S."/>
            <person name="Heilman E."/>
            <person name="Heiman D."/>
            <person name="Howarth C."/>
            <person name="Mehta T."/>
            <person name="Neiman D."/>
            <person name="Pearson M."/>
            <person name="Roberts A."/>
            <person name="Saif S."/>
            <person name="Shea T."/>
            <person name="Shenoy N."/>
            <person name="Sisk P."/>
            <person name="Stolte C."/>
            <person name="Sykes S."/>
            <person name="White J."/>
            <person name="Yandava C."/>
            <person name="Burger G."/>
            <person name="Gray M.W."/>
            <person name="Holland P.W.H."/>
            <person name="King N."/>
            <person name="Lang F.B.F."/>
            <person name="Roger A.J."/>
            <person name="Ruiz-Trillo I."/>
            <person name="Haas B."/>
            <person name="Nusbaum C."/>
            <person name="Birren B."/>
        </authorList>
    </citation>
    <scope>NUCLEOTIDE SEQUENCE [LARGE SCALE GENOMIC DNA]</scope>
    <source>
        <strain evidence="2 3">JP610</strain>
    </source>
</reference>
<sequence>MTIVVTLKYGLGSFSLNHFLAFPAEGQHDCRSASTHRVNINLSEISDKNRKSLFYDRIQEYLRANKLSKTDATSMTVKEVRLILEKNLEMSLLDHVAQIKNAMILAIMKLNNKGTDDGSSSDSSSSDSSSSENDSDDDVKNRKKHTTKAKKDIKGSKPDIRDTKKVQSREKSMERVEQRPSERPRSRNNDPGSNGSRKSEKSALSQKDSKNGIRKTATNGISKDDAKDKDRERKKANGTLRKKTSTSSGGDSQDGKRKSGSAKNDLVKKESVKRESIRSDKDDSKDKKRAKVRDREREKERSASRNGSRLSNKKSSKNGSGSANTEGDPKHRIVTASTTSSAQADEEKGRTSSGNLKRKRSESTDDSENPRELKSSRTGTLKKTSKSELKNVVISATSTSNGDAKSKKKANTLVLKLSGPRSLGSPNSKKTSSRSLSAKNSLVTRTASGLGPMKYSRSLSTSGGVETKPRKLNSSSKHSDSDSYDKPKSSRLKTDRGEKGGDSGKKGSGSTSTGAIATVATHEDDIVMGGTSSSSAKVSSAKRGAESKSADRTPKRESIDEPDVDGTGTGTGTGPAGGTGSGSTYSGKAKGRGNCLSIAELKDMQAKIAQTKGALIADIVDMIRSSNVRTLKDTPPGMCVSFDLSEMDAAQIQKLSSMLALR</sequence>
<feature type="region of interest" description="Disordered" evidence="1">
    <location>
        <begin position="114"/>
        <end position="589"/>
    </location>
</feature>
<evidence type="ECO:0000313" key="2">
    <source>
        <dbReference type="EMBL" id="KNC79121.1"/>
    </source>
</evidence>
<keyword evidence="3" id="KW-1185">Reference proteome</keyword>
<feature type="compositionally biased region" description="Basic and acidic residues" evidence="1">
    <location>
        <begin position="149"/>
        <end position="188"/>
    </location>
</feature>